<evidence type="ECO:0000256" key="1">
    <source>
        <dbReference type="SAM" id="MobiDB-lite"/>
    </source>
</evidence>
<evidence type="ECO:0000313" key="2">
    <source>
        <dbReference type="EMBL" id="KGD64745.1"/>
    </source>
</evidence>
<proteinExistence type="predicted"/>
<feature type="compositionally biased region" description="Pro residues" evidence="1">
    <location>
        <begin position="90"/>
        <end position="103"/>
    </location>
</feature>
<dbReference type="AlphaFoldDB" id="A0A095UQC7"/>
<dbReference type="PATRIC" id="fig|1177154.3.peg.2148"/>
<dbReference type="OrthoDB" id="6079987at2"/>
<accession>A0A095UQC7</accession>
<sequence>MKSLVWTLLLIICTHVLVLDAVHHEHDAGADYAQSLSDDSHQQERVQLDVLDQGAEHCCQCHGFMAGVDCPPARQPAPVTALLGWRPDLPDAPPESPFRPPIA</sequence>
<reference evidence="2 3" key="1">
    <citation type="submission" date="2012-09" db="EMBL/GenBank/DDBJ databases">
        <title>Genome Sequence of alkane-degrading Bacterium Alcanivorax sp. 19-m-6.</title>
        <authorList>
            <person name="Lai Q."/>
            <person name="Shao Z."/>
        </authorList>
    </citation>
    <scope>NUCLEOTIDE SEQUENCE [LARGE SCALE GENOMIC DNA]</scope>
    <source>
        <strain evidence="2 3">19-m-6</strain>
    </source>
</reference>
<dbReference type="RefSeq" id="WP_035232871.1">
    <property type="nucleotide sequence ID" value="NZ_ARXV01000007.1"/>
</dbReference>
<organism evidence="2 3">
    <name type="scientific">Alcanivorax nanhaiticus</name>
    <dbReference type="NCBI Taxonomy" id="1177154"/>
    <lineage>
        <taxon>Bacteria</taxon>
        <taxon>Pseudomonadati</taxon>
        <taxon>Pseudomonadota</taxon>
        <taxon>Gammaproteobacteria</taxon>
        <taxon>Oceanospirillales</taxon>
        <taxon>Alcanivoracaceae</taxon>
        <taxon>Alcanivorax</taxon>
    </lineage>
</organism>
<dbReference type="Proteomes" id="UP000029444">
    <property type="component" value="Unassembled WGS sequence"/>
</dbReference>
<protein>
    <submittedName>
        <fullName evidence="2">Uncharacterized protein</fullName>
    </submittedName>
</protein>
<dbReference type="EMBL" id="ARXV01000007">
    <property type="protein sequence ID" value="KGD64745.1"/>
    <property type="molecule type" value="Genomic_DNA"/>
</dbReference>
<gene>
    <name evidence="2" type="ORF">Y5S_02111</name>
</gene>
<evidence type="ECO:0000313" key="3">
    <source>
        <dbReference type="Proteomes" id="UP000029444"/>
    </source>
</evidence>
<dbReference type="STRING" id="1177154.Y5S_02111"/>
<comment type="caution">
    <text evidence="2">The sequence shown here is derived from an EMBL/GenBank/DDBJ whole genome shotgun (WGS) entry which is preliminary data.</text>
</comment>
<keyword evidence="3" id="KW-1185">Reference proteome</keyword>
<name>A0A095UQC7_9GAMM</name>
<feature type="region of interest" description="Disordered" evidence="1">
    <location>
        <begin position="84"/>
        <end position="103"/>
    </location>
</feature>